<keyword evidence="3 4" id="KW-0808">Transferase</keyword>
<accession>W9RDZ3</accession>
<dbReference type="SUPFAM" id="SSF53756">
    <property type="entry name" value="UDP-Glycosyltransferase/glycogen phosphorylase"/>
    <property type="match status" value="1"/>
</dbReference>
<dbReference type="PANTHER" id="PTHR48046:SF6">
    <property type="entry name" value="GLYCOSYLTRANSFERASE"/>
    <property type="match status" value="1"/>
</dbReference>
<evidence type="ECO:0000256" key="3">
    <source>
        <dbReference type="ARBA" id="ARBA00022679"/>
    </source>
</evidence>
<evidence type="ECO:0000256" key="2">
    <source>
        <dbReference type="ARBA" id="ARBA00022676"/>
    </source>
</evidence>
<sequence>MDQPQNQSLHVAILPSPGMGHVIPMVEFAKRLVGNHNFTVTFVVPNAGPPSTAMRSVFTGLPDSIHLEFLPPVNFDDLPEGSKIEMQIALTVVRSLASIRHALESLVSRRVGLVALVVDHFGLDAFGVARDLNLSSYLFYPSAATALSVILHLRELDKTTSLDYWELPDPVKIPGSFPIPGKDLPDPILDRKSDVYKLTLKKSTQYRLADGIIVNTFNDLERGVISSLQKRETSEQLPRVYPVGPLVKMERTTLVEEESNCLTWLDGQARGSVLFVSFGSGGTLSSRQINELALGLEKSEERFLWVVRPPNDKAASAAYFKVNRQNESSFDFLPEGFLSRTRDRGLVVASWAPQAQILSHDSTGGFLTHCGWNSILESLVNGVPLIVWPLFAEQRMNAFLLTEDIKVALRPTAGESGFVEKEQIARVVKALMEEEGEEREKLRKRMEKLKAAAAAALSEDGNSTKALAEVAYVWKSQIGN</sequence>
<evidence type="ECO:0000256" key="5">
    <source>
        <dbReference type="RuleBase" id="RU362057"/>
    </source>
</evidence>
<organism evidence="7 8">
    <name type="scientific">Morus notabilis</name>
    <dbReference type="NCBI Taxonomy" id="981085"/>
    <lineage>
        <taxon>Eukaryota</taxon>
        <taxon>Viridiplantae</taxon>
        <taxon>Streptophyta</taxon>
        <taxon>Embryophyta</taxon>
        <taxon>Tracheophyta</taxon>
        <taxon>Spermatophyta</taxon>
        <taxon>Magnoliopsida</taxon>
        <taxon>eudicotyledons</taxon>
        <taxon>Gunneridae</taxon>
        <taxon>Pentapetalae</taxon>
        <taxon>rosids</taxon>
        <taxon>fabids</taxon>
        <taxon>Rosales</taxon>
        <taxon>Moraceae</taxon>
        <taxon>Moreae</taxon>
        <taxon>Morus</taxon>
    </lineage>
</organism>
<keyword evidence="6" id="KW-0175">Coiled coil</keyword>
<dbReference type="OrthoDB" id="5835829at2759"/>
<dbReference type="PANTHER" id="PTHR48046">
    <property type="entry name" value="UDP-GLYCOSYLTRANSFERASE 72E1"/>
    <property type="match status" value="1"/>
</dbReference>
<name>W9RDZ3_9ROSA</name>
<dbReference type="CDD" id="cd03784">
    <property type="entry name" value="GT1_Gtf-like"/>
    <property type="match status" value="1"/>
</dbReference>
<dbReference type="eggNOG" id="KOG1192">
    <property type="taxonomic scope" value="Eukaryota"/>
</dbReference>
<dbReference type="AlphaFoldDB" id="W9RDZ3"/>
<keyword evidence="8" id="KW-1185">Reference proteome</keyword>
<dbReference type="InterPro" id="IPR002213">
    <property type="entry name" value="UDP_glucos_trans"/>
</dbReference>
<dbReference type="FunFam" id="3.40.50.2000:FF:000054">
    <property type="entry name" value="Glycosyltransferase"/>
    <property type="match status" value="1"/>
</dbReference>
<dbReference type="InterPro" id="IPR035595">
    <property type="entry name" value="UDP_glycos_trans_CS"/>
</dbReference>
<protein>
    <recommendedName>
        <fullName evidence="5">Glycosyltransferase</fullName>
        <ecNumber evidence="5">2.4.1.-</ecNumber>
    </recommendedName>
</protein>
<dbReference type="FunFam" id="3.40.50.2000:FF:000051">
    <property type="entry name" value="Glycosyltransferase"/>
    <property type="match status" value="1"/>
</dbReference>
<evidence type="ECO:0000256" key="4">
    <source>
        <dbReference type="RuleBase" id="RU003718"/>
    </source>
</evidence>
<feature type="coiled-coil region" evidence="6">
    <location>
        <begin position="425"/>
        <end position="459"/>
    </location>
</feature>
<keyword evidence="2 4" id="KW-0328">Glycosyltransferase</keyword>
<dbReference type="KEGG" id="mnt:21407656"/>
<dbReference type="Pfam" id="PF00201">
    <property type="entry name" value="UDPGT"/>
    <property type="match status" value="1"/>
</dbReference>
<dbReference type="Gene3D" id="3.40.50.2000">
    <property type="entry name" value="Glycogen Phosphorylase B"/>
    <property type="match status" value="2"/>
</dbReference>
<evidence type="ECO:0000256" key="1">
    <source>
        <dbReference type="ARBA" id="ARBA00009995"/>
    </source>
</evidence>
<evidence type="ECO:0000313" key="7">
    <source>
        <dbReference type="EMBL" id="EXB66640.1"/>
    </source>
</evidence>
<evidence type="ECO:0000256" key="6">
    <source>
        <dbReference type="SAM" id="Coils"/>
    </source>
</evidence>
<reference evidence="8" key="1">
    <citation type="submission" date="2013-01" db="EMBL/GenBank/DDBJ databases">
        <title>Draft Genome Sequence of a Mulberry Tree, Morus notabilis C.K. Schneid.</title>
        <authorList>
            <person name="He N."/>
            <person name="Zhao S."/>
        </authorList>
    </citation>
    <scope>NUCLEOTIDE SEQUENCE</scope>
</reference>
<gene>
    <name evidence="7" type="ORF">L484_024937</name>
</gene>
<dbReference type="GO" id="GO:0008194">
    <property type="term" value="F:UDP-glycosyltransferase activity"/>
    <property type="evidence" value="ECO:0007669"/>
    <property type="project" value="InterPro"/>
</dbReference>
<evidence type="ECO:0000313" key="8">
    <source>
        <dbReference type="Proteomes" id="UP000030645"/>
    </source>
</evidence>
<dbReference type="PROSITE" id="PS00375">
    <property type="entry name" value="UDPGT"/>
    <property type="match status" value="1"/>
</dbReference>
<comment type="similarity">
    <text evidence="1 4">Belongs to the UDP-glycosyltransferase family.</text>
</comment>
<dbReference type="EC" id="2.4.1.-" evidence="5"/>
<dbReference type="Proteomes" id="UP000030645">
    <property type="component" value="Unassembled WGS sequence"/>
</dbReference>
<dbReference type="EMBL" id="KE344550">
    <property type="protein sequence ID" value="EXB66640.1"/>
    <property type="molecule type" value="Genomic_DNA"/>
</dbReference>
<proteinExistence type="inferred from homology"/>